<accession>A0AAW5BTH8</accession>
<dbReference type="PANTHER" id="PTHR30419">
    <property type="entry name" value="HTH-TYPE TRANSCRIPTIONAL REGULATOR YBHD"/>
    <property type="match status" value="1"/>
</dbReference>
<comment type="caution">
    <text evidence="2">The sequence shown here is derived from an EMBL/GenBank/DDBJ whole genome shotgun (WGS) entry which is preliminary data.</text>
</comment>
<dbReference type="Proteomes" id="UP000669239">
    <property type="component" value="Unassembled WGS sequence"/>
</dbReference>
<dbReference type="SUPFAM" id="SSF53850">
    <property type="entry name" value="Periplasmic binding protein-like II"/>
    <property type="match status" value="1"/>
</dbReference>
<dbReference type="EMBL" id="JAKNGE010000022">
    <property type="protein sequence ID" value="MCG4747172.1"/>
    <property type="molecule type" value="Genomic_DNA"/>
</dbReference>
<name>A0AAW5BTH8_9FIRM</name>
<reference evidence="3 4" key="1">
    <citation type="journal article" date="2020" name="Cell Host Microbe">
        <title>Functional and Genomic Variation between Human-Derived Isolates of Lachnospiraceae Reveals Inter- and Intra-Species Diversity.</title>
        <authorList>
            <person name="Sorbara M.T."/>
            <person name="Littmann E.R."/>
            <person name="Fontana E."/>
            <person name="Moody T.U."/>
            <person name="Kohout C.E."/>
            <person name="Gjonbalaj M."/>
            <person name="Eaton V."/>
            <person name="Seok R."/>
            <person name="Leiner I.M."/>
            <person name="Pamer E.G."/>
        </authorList>
    </citation>
    <scope>NUCLEOTIDE SEQUENCE [LARGE SCALE GENOMIC DNA]</scope>
    <source>
        <strain evidence="3 4">MSK.1.17</strain>
    </source>
</reference>
<dbReference type="Proteomes" id="UP001299608">
    <property type="component" value="Unassembled WGS sequence"/>
</dbReference>
<reference evidence="3" key="2">
    <citation type="submission" date="2020-02" db="EMBL/GenBank/DDBJ databases">
        <authorList>
            <person name="Littmann E."/>
            <person name="Sorbara M."/>
        </authorList>
    </citation>
    <scope>NUCLEOTIDE SEQUENCE</scope>
    <source>
        <strain evidence="3">MSK.1.17</strain>
    </source>
</reference>
<dbReference type="Pfam" id="PF03466">
    <property type="entry name" value="LysR_substrate"/>
    <property type="match status" value="1"/>
</dbReference>
<protein>
    <submittedName>
        <fullName evidence="2">Substrate-binding domain-containing protein</fullName>
    </submittedName>
</protein>
<evidence type="ECO:0000313" key="4">
    <source>
        <dbReference type="Proteomes" id="UP000669239"/>
    </source>
</evidence>
<sequence length="168" mass="18959">MLLRKRAEEMVELMEKTKAELTSSNENINGEVYIGCGVTDAISFLAQAAQNLQKKHPLIHYHIYSGDAESVMERLDKGLIGFGLLVGSVDVAKYEYMRLPMKDTWGVLMRKDSPLDKLINTTGESRLCFKPLSPALESGLCIIWKKHQVFSRASNKFLHQLQCGIENK</sequence>
<dbReference type="Gene3D" id="3.40.190.10">
    <property type="entry name" value="Periplasmic binding protein-like II"/>
    <property type="match status" value="1"/>
</dbReference>
<evidence type="ECO:0000313" key="5">
    <source>
        <dbReference type="Proteomes" id="UP001299608"/>
    </source>
</evidence>
<reference evidence="2" key="3">
    <citation type="submission" date="2022-01" db="EMBL/GenBank/DDBJ databases">
        <title>Collection of gut derived symbiotic bacterial strains cultured from healthy donors.</title>
        <authorList>
            <person name="Lin H."/>
            <person name="Kohout C."/>
            <person name="Waligurski E."/>
            <person name="Pamer E.G."/>
        </authorList>
    </citation>
    <scope>NUCLEOTIDE SEQUENCE</scope>
    <source>
        <strain evidence="2">DFI.6.55</strain>
    </source>
</reference>
<dbReference type="InterPro" id="IPR005119">
    <property type="entry name" value="LysR_subst-bd"/>
</dbReference>
<dbReference type="GO" id="GO:0005829">
    <property type="term" value="C:cytosol"/>
    <property type="evidence" value="ECO:0007669"/>
    <property type="project" value="TreeGrafter"/>
</dbReference>
<dbReference type="RefSeq" id="WP_165643204.1">
    <property type="nucleotide sequence ID" value="NZ_JAAITT010000078.1"/>
</dbReference>
<evidence type="ECO:0000313" key="3">
    <source>
        <dbReference type="EMBL" id="NSJ52525.1"/>
    </source>
</evidence>
<dbReference type="InterPro" id="IPR050950">
    <property type="entry name" value="HTH-type_LysR_regulators"/>
</dbReference>
<organism evidence="2 5">
    <name type="scientific">Enterocloster aldenensis</name>
    <dbReference type="NCBI Taxonomy" id="358742"/>
    <lineage>
        <taxon>Bacteria</taxon>
        <taxon>Bacillati</taxon>
        <taxon>Bacillota</taxon>
        <taxon>Clostridia</taxon>
        <taxon>Lachnospirales</taxon>
        <taxon>Lachnospiraceae</taxon>
        <taxon>Enterocloster</taxon>
    </lineage>
</organism>
<dbReference type="PANTHER" id="PTHR30419:SF8">
    <property type="entry name" value="NITROGEN ASSIMILATION TRANSCRIPTIONAL ACTIVATOR-RELATED"/>
    <property type="match status" value="1"/>
</dbReference>
<evidence type="ECO:0000313" key="2">
    <source>
        <dbReference type="EMBL" id="MCG4747172.1"/>
    </source>
</evidence>
<dbReference type="AlphaFoldDB" id="A0AAW5BTH8"/>
<dbReference type="EMBL" id="JAAITT010000078">
    <property type="protein sequence ID" value="NSJ52525.1"/>
    <property type="molecule type" value="Genomic_DNA"/>
</dbReference>
<proteinExistence type="predicted"/>
<evidence type="ECO:0000259" key="1">
    <source>
        <dbReference type="Pfam" id="PF03466"/>
    </source>
</evidence>
<feature type="domain" description="LysR substrate-binding" evidence="1">
    <location>
        <begin position="28"/>
        <end position="116"/>
    </location>
</feature>
<dbReference type="GO" id="GO:0006355">
    <property type="term" value="P:regulation of DNA-templated transcription"/>
    <property type="evidence" value="ECO:0007669"/>
    <property type="project" value="TreeGrafter"/>
</dbReference>
<gene>
    <name evidence="3" type="ORF">G5B36_28165</name>
    <name evidence="2" type="ORF">L0N08_17235</name>
</gene>
<keyword evidence="4" id="KW-1185">Reference proteome</keyword>